<dbReference type="Pfam" id="PF22106">
    <property type="entry name" value="NGO1945_C"/>
    <property type="match status" value="1"/>
</dbReference>
<evidence type="ECO:0000259" key="1">
    <source>
        <dbReference type="Pfam" id="PF09836"/>
    </source>
</evidence>
<dbReference type="PATRIC" id="fig|128780.6.peg.1083"/>
<dbReference type="InterPro" id="IPR054098">
    <property type="entry name" value="NGO1945-like_C"/>
</dbReference>
<reference evidence="3 4" key="1">
    <citation type="journal article" date="2015" name="Genome Announc.">
        <title>Complete Genome Sequencing of Stenotrophomonas acidaminiphila ZAC14D2_NAIMI4_2, a Multidrug-Resistant Strain Isolated from Sediments of a Polluted River in Mexico, Uncovers New Antibiotic Resistance Genes and a Novel Class-II Lasso Peptide Biosynthesis Gene Cluster.</title>
        <authorList>
            <person name="Vinuesa P."/>
            <person name="Ochoa-Sanchez L.E."/>
        </authorList>
    </citation>
    <scope>NUCLEOTIDE SEQUENCE [LARGE SCALE GENOMIC DNA]</scope>
    <source>
        <strain evidence="3 4">ZAC14D2_NAIMI4_2</strain>
    </source>
</reference>
<proteinExistence type="predicted"/>
<evidence type="ECO:0000313" key="4">
    <source>
        <dbReference type="Proteomes" id="UP000061010"/>
    </source>
</evidence>
<dbReference type="Proteomes" id="UP000061010">
    <property type="component" value="Chromosome"/>
</dbReference>
<dbReference type="AlphaFoldDB" id="A0A0S1AXJ3"/>
<dbReference type="Gene3D" id="3.90.930.50">
    <property type="match status" value="1"/>
</dbReference>
<dbReference type="KEGG" id="sacz:AOT14_10850"/>
<dbReference type="InterPro" id="IPR044922">
    <property type="entry name" value="DUF2063_N_sf"/>
</dbReference>
<organism evidence="3 4">
    <name type="scientific">Stenotrophomonas acidaminiphila</name>
    <dbReference type="NCBI Taxonomy" id="128780"/>
    <lineage>
        <taxon>Bacteria</taxon>
        <taxon>Pseudomonadati</taxon>
        <taxon>Pseudomonadota</taxon>
        <taxon>Gammaproteobacteria</taxon>
        <taxon>Lysobacterales</taxon>
        <taxon>Lysobacteraceae</taxon>
        <taxon>Stenotrophomonas</taxon>
    </lineage>
</organism>
<feature type="domain" description="NGO1945-like C-terminal" evidence="2">
    <location>
        <begin position="142"/>
        <end position="239"/>
    </location>
</feature>
<evidence type="ECO:0000313" key="3">
    <source>
        <dbReference type="EMBL" id="ALJ27497.1"/>
    </source>
</evidence>
<dbReference type="Pfam" id="PF09836">
    <property type="entry name" value="DUF2063"/>
    <property type="match status" value="1"/>
</dbReference>
<sequence length="253" mass="28353">MNQDTLRRQQLQFAHHLRDPDHAPPPPGIEARRLALYRELVLGNLQRMLDAAFPVCRTLLGENAWQARVRHFHARHRCQSPLFARIPSEFVTYLQTPQAEAPAWLVELAHYETVELTLQTADDPAPAHLAEGDLQTGTPVLSPWLRALAYRWPVHRLGGDRLPEDTPPAMPTLLLVWRAPTGEVCFAELSPASFHLLEWLAQPRPPSAAEALARLAGETAAPDPAAFMATGYDLLRHWRQQGVVLGIRPDQAD</sequence>
<evidence type="ECO:0000259" key="2">
    <source>
        <dbReference type="Pfam" id="PF22106"/>
    </source>
</evidence>
<accession>A0A0S1AXJ3</accession>
<dbReference type="InterPro" id="IPR018640">
    <property type="entry name" value="DUF2063"/>
</dbReference>
<protein>
    <submittedName>
        <fullName evidence="3">Uncharacterized protein</fullName>
    </submittedName>
</protein>
<feature type="domain" description="Putative DNA-binding" evidence="1">
    <location>
        <begin position="9"/>
        <end position="94"/>
    </location>
</feature>
<name>A0A0S1AXJ3_9GAMM</name>
<dbReference type="Gene3D" id="1.10.150.690">
    <property type="entry name" value="DUF2063"/>
    <property type="match status" value="1"/>
</dbReference>
<keyword evidence="4" id="KW-1185">Reference proteome</keyword>
<gene>
    <name evidence="3" type="ORF">AOT14_10850</name>
</gene>
<dbReference type="OrthoDB" id="4146344at2"/>
<dbReference type="EMBL" id="CP012900">
    <property type="protein sequence ID" value="ALJ27497.1"/>
    <property type="molecule type" value="Genomic_DNA"/>
</dbReference>